<feature type="region of interest" description="Disordered" evidence="4">
    <location>
        <begin position="101"/>
        <end position="121"/>
    </location>
</feature>
<dbReference type="PANTHER" id="PTHR18063">
    <property type="entry name" value="NF-E2 INDUCIBLE PROTEIN"/>
    <property type="match status" value="1"/>
</dbReference>
<evidence type="ECO:0000313" key="7">
    <source>
        <dbReference type="Proteomes" id="UP000327493"/>
    </source>
</evidence>
<dbReference type="EC" id="3.4.19.12" evidence="3"/>
<evidence type="ECO:0000256" key="4">
    <source>
        <dbReference type="SAM" id="MobiDB-lite"/>
    </source>
</evidence>
<evidence type="ECO:0000256" key="1">
    <source>
        <dbReference type="ARBA" id="ARBA00000707"/>
    </source>
</evidence>
<feature type="compositionally biased region" description="Gly residues" evidence="4">
    <location>
        <begin position="612"/>
        <end position="621"/>
    </location>
</feature>
<proteinExistence type="inferred from homology"/>
<dbReference type="AlphaFoldDB" id="A0A5J5DQU7"/>
<comment type="function">
    <text evidence="3">Hydrolase that can specifically remove 'Lys-48'-linked conjugated ubiquitin from proteins. Has exodeubiquitinase activity and has a preference for long polyubiquitin chains. May play a regulatory role at the level of protein turnover.</text>
</comment>
<dbReference type="Pfam" id="PF04424">
    <property type="entry name" value="MINDY_DUB"/>
    <property type="match status" value="1"/>
</dbReference>
<dbReference type="GO" id="GO:0071944">
    <property type="term" value="C:cell periphery"/>
    <property type="evidence" value="ECO:0007669"/>
    <property type="project" value="TreeGrafter"/>
</dbReference>
<comment type="similarity">
    <text evidence="2 3">Belongs to the MINDY deubiquitinase family. FAM63 subfamily.</text>
</comment>
<evidence type="ECO:0000259" key="5">
    <source>
        <dbReference type="Pfam" id="PF04424"/>
    </source>
</evidence>
<feature type="region of interest" description="Disordered" evidence="4">
    <location>
        <begin position="598"/>
        <end position="660"/>
    </location>
</feature>
<dbReference type="GO" id="GO:0016807">
    <property type="term" value="F:cysteine-type carboxypeptidase activity"/>
    <property type="evidence" value="ECO:0007669"/>
    <property type="project" value="TreeGrafter"/>
</dbReference>
<organism evidence="6 7">
    <name type="scientific">Etheostoma spectabile</name>
    <name type="common">orangethroat darter</name>
    <dbReference type="NCBI Taxonomy" id="54343"/>
    <lineage>
        <taxon>Eukaryota</taxon>
        <taxon>Metazoa</taxon>
        <taxon>Chordata</taxon>
        <taxon>Craniata</taxon>
        <taxon>Vertebrata</taxon>
        <taxon>Euteleostomi</taxon>
        <taxon>Actinopterygii</taxon>
        <taxon>Neopterygii</taxon>
        <taxon>Teleostei</taxon>
        <taxon>Neoteleostei</taxon>
        <taxon>Acanthomorphata</taxon>
        <taxon>Eupercaria</taxon>
        <taxon>Perciformes</taxon>
        <taxon>Percoidei</taxon>
        <taxon>Percidae</taxon>
        <taxon>Etheostomatinae</taxon>
        <taxon>Etheostoma</taxon>
    </lineage>
</organism>
<accession>A0A5J5DQU7</accession>
<evidence type="ECO:0000313" key="6">
    <source>
        <dbReference type="EMBL" id="KAA8595621.1"/>
    </source>
</evidence>
<evidence type="ECO:0000256" key="3">
    <source>
        <dbReference type="RuleBase" id="RU367139"/>
    </source>
</evidence>
<feature type="compositionally biased region" description="Basic and acidic residues" evidence="4">
    <location>
        <begin position="635"/>
        <end position="660"/>
    </location>
</feature>
<dbReference type="GO" id="GO:0140934">
    <property type="term" value="F:histone deubiquitinase activity"/>
    <property type="evidence" value="ECO:0007669"/>
    <property type="project" value="UniProtKB-UniRule"/>
</dbReference>
<dbReference type="GO" id="GO:0006508">
    <property type="term" value="P:proteolysis"/>
    <property type="evidence" value="ECO:0007669"/>
    <property type="project" value="UniProtKB-KW"/>
</dbReference>
<dbReference type="GO" id="GO:0036435">
    <property type="term" value="F:K48-linked polyubiquitin modification-dependent protein binding"/>
    <property type="evidence" value="ECO:0007669"/>
    <property type="project" value="UniProtKB-UniRule"/>
</dbReference>
<protein>
    <recommendedName>
        <fullName evidence="3">Ubiquitin carboxyl-terminal hydrolase</fullName>
        <ecNumber evidence="3">3.4.19.12</ecNumber>
    </recommendedName>
</protein>
<keyword evidence="3" id="KW-0645">Protease</keyword>
<keyword evidence="3" id="KW-0833">Ubl conjugation pathway</keyword>
<feature type="region of interest" description="Disordered" evidence="4">
    <location>
        <begin position="66"/>
        <end position="85"/>
    </location>
</feature>
<name>A0A5J5DQU7_9PERO</name>
<reference evidence="6 7" key="1">
    <citation type="submission" date="2019-08" db="EMBL/GenBank/DDBJ databases">
        <title>A chromosome-level genome assembly, high-density linkage maps, and genome scans reveal the genomic architecture of hybrid incompatibilities underlying speciation via character displacement in darters (Percidae: Etheostominae).</title>
        <authorList>
            <person name="Moran R.L."/>
            <person name="Catchen J.M."/>
            <person name="Fuller R.C."/>
        </authorList>
    </citation>
    <scope>NUCLEOTIDE SEQUENCE [LARGE SCALE GENOMIC DNA]</scope>
    <source>
        <strain evidence="6">EspeVRDwgs_2016</strain>
        <tissue evidence="6">Muscle</tissue>
    </source>
</reference>
<comment type="caution">
    <text evidence="6">The sequence shown here is derived from an EMBL/GenBank/DDBJ whole genome shotgun (WGS) entry which is preliminary data.</text>
</comment>
<comment type="catalytic activity">
    <reaction evidence="1 3">
        <text>Thiol-dependent hydrolysis of ester, thioester, amide, peptide and isopeptide bonds formed by the C-terminal Gly of ubiquitin (a 76-residue protein attached to proteins as an intracellular targeting signal).</text>
        <dbReference type="EC" id="3.4.19.12"/>
    </reaction>
</comment>
<sequence length="660" mass="71186">MGDVTAVGGVKGTAEKCKNSEAPLSTLVNVSCNNSTINVSAPSADNAISSAGKSGVPEVIQVLPVQEDKKNTNASGSGDQISNGMENDSVLAAEDSEGGASKLVNNKIDGPSSPPAKEGTDVQAVVLACEESEPTKLAKPTHLCPDNAIPANVKPGLSGDHTLSEGLPSGSDPDQSLGVESRSIDSLESFSNLNSCPSSDLNSEGLEDRGLALALQGEYGADGTKTSCAKDRAAGQSIYHIKWIKWREENTPIITQNENGPCPLLAIMNVLLLAWKGLLDNFYTQHSVCHDTNTKGDYILETKPKEISEAQRLNYEQNMSDAMAVLHKLQTGLDVNVKFTGVRVFEYTPECIVFDLLDIPLYHGWLVDPQMQDIVKAVGNCSYNQLVEKIISCKQSDNSELAGEGIVAEQFLSSTATQLTYHGLCELTSTVQEGELCVFFRNNHFSTMIRYKGQLYLLVTDQGFLTEEKVVWESLHNVDGDGNFCDSEFRLRPPSDPETVYRGQQDQIDQDYLMALSLQQEQQSQDLQWEQLPEGISDLELAKKLQEEEDRRASQYYQEQEQAAAAAAQVGREGRREMEACGRGRRSGALYKCGAFNQGQQEPAEGDEADRGGAGAGGAAAGTGTAAAAGATPSPEKKQSSSAERKAKKEPKDKDKCVIL</sequence>
<feature type="region of interest" description="Disordered" evidence="4">
    <location>
        <begin position="155"/>
        <end position="179"/>
    </location>
</feature>
<evidence type="ECO:0000256" key="2">
    <source>
        <dbReference type="ARBA" id="ARBA00006616"/>
    </source>
</evidence>
<feature type="domain" description="MINDY deubiquitinase" evidence="5">
    <location>
        <begin position="238"/>
        <end position="489"/>
    </location>
</feature>
<dbReference type="Proteomes" id="UP000327493">
    <property type="component" value="Chromosome 1"/>
</dbReference>
<dbReference type="InterPro" id="IPR033979">
    <property type="entry name" value="MINDY_domain"/>
</dbReference>
<dbReference type="GO" id="GO:0005829">
    <property type="term" value="C:cytosol"/>
    <property type="evidence" value="ECO:0007669"/>
    <property type="project" value="TreeGrafter"/>
</dbReference>
<keyword evidence="7" id="KW-1185">Reference proteome</keyword>
<dbReference type="PANTHER" id="PTHR18063:SF8">
    <property type="entry name" value="UBIQUITIN CARBOXYL-TERMINAL HYDROLASE MINDY-2"/>
    <property type="match status" value="1"/>
</dbReference>
<feature type="compositionally biased region" description="Polar residues" evidence="4">
    <location>
        <begin position="72"/>
        <end position="85"/>
    </location>
</feature>
<dbReference type="GO" id="GO:0004843">
    <property type="term" value="F:cysteine-type deubiquitinase activity"/>
    <property type="evidence" value="ECO:0007669"/>
    <property type="project" value="UniProtKB-UniRule"/>
</dbReference>
<dbReference type="GO" id="GO:0071108">
    <property type="term" value="P:protein K48-linked deubiquitination"/>
    <property type="evidence" value="ECO:0007669"/>
    <property type="project" value="TreeGrafter"/>
</dbReference>
<keyword evidence="3" id="KW-0378">Hydrolase</keyword>
<dbReference type="GO" id="GO:1990380">
    <property type="term" value="F:K48-linked deubiquitinase activity"/>
    <property type="evidence" value="ECO:0007669"/>
    <property type="project" value="UniProtKB-UniRule"/>
</dbReference>
<feature type="compositionally biased region" description="Low complexity" evidence="4">
    <location>
        <begin position="622"/>
        <end position="632"/>
    </location>
</feature>
<dbReference type="InterPro" id="IPR007518">
    <property type="entry name" value="MINDY"/>
</dbReference>
<feature type="region of interest" description="Disordered" evidence="4">
    <location>
        <begin position="1"/>
        <end position="20"/>
    </location>
</feature>
<keyword evidence="3" id="KW-0788">Thiol protease</keyword>
<gene>
    <name evidence="6" type="ORF">FQN60_010912</name>
</gene>
<dbReference type="EMBL" id="VOFY01000001">
    <property type="protein sequence ID" value="KAA8595621.1"/>
    <property type="molecule type" value="Genomic_DNA"/>
</dbReference>